<reference evidence="1" key="1">
    <citation type="journal article" date="2014" name="Int. J. Syst. Evol. Microbiol.">
        <title>Complete genome sequence of Corynebacterium casei LMG S-19264T (=DSM 44701T), isolated from a smear-ripened cheese.</title>
        <authorList>
            <consortium name="US DOE Joint Genome Institute (JGI-PGF)"/>
            <person name="Walter F."/>
            <person name="Albersmeier A."/>
            <person name="Kalinowski J."/>
            <person name="Ruckert C."/>
        </authorList>
    </citation>
    <scope>NUCLEOTIDE SEQUENCE</scope>
    <source>
        <strain evidence="1">JCM 4477</strain>
    </source>
</reference>
<organism evidence="1 2">
    <name type="scientific">Streptomyces fumanus</name>
    <dbReference type="NCBI Taxonomy" id="67302"/>
    <lineage>
        <taxon>Bacteria</taxon>
        <taxon>Bacillati</taxon>
        <taxon>Actinomycetota</taxon>
        <taxon>Actinomycetes</taxon>
        <taxon>Kitasatosporales</taxon>
        <taxon>Streptomycetaceae</taxon>
        <taxon>Streptomyces</taxon>
    </lineage>
</organism>
<evidence type="ECO:0000313" key="2">
    <source>
        <dbReference type="Proteomes" id="UP000630718"/>
    </source>
</evidence>
<dbReference type="AlphaFoldDB" id="A0A919AXI1"/>
<dbReference type="EMBL" id="BNBI01000017">
    <property type="protein sequence ID" value="GHF27856.1"/>
    <property type="molecule type" value="Genomic_DNA"/>
</dbReference>
<reference evidence="1" key="2">
    <citation type="submission" date="2020-09" db="EMBL/GenBank/DDBJ databases">
        <authorList>
            <person name="Sun Q."/>
            <person name="Ohkuma M."/>
        </authorList>
    </citation>
    <scope>NUCLEOTIDE SEQUENCE</scope>
    <source>
        <strain evidence="1">JCM 4477</strain>
    </source>
</reference>
<dbReference type="Proteomes" id="UP000630718">
    <property type="component" value="Unassembled WGS sequence"/>
</dbReference>
<sequence>MSAFCLRPCCHFLRKARCLRGLGPRPLSSRPLRQRVYRGAVTWNEDDYLCYLHSERRAYAWVMRHYGGLSPEEAGKAALENYPYEPPEAPFRGLVFHDEAWHWAMLTIHGHRYPAEHPELADPPYAYRALDQPVNERPQPPG</sequence>
<name>A0A919AXI1_9ACTN</name>
<comment type="caution">
    <text evidence="1">The sequence shown here is derived from an EMBL/GenBank/DDBJ whole genome shotgun (WGS) entry which is preliminary data.</text>
</comment>
<evidence type="ECO:0000313" key="1">
    <source>
        <dbReference type="EMBL" id="GHF27856.1"/>
    </source>
</evidence>
<proteinExistence type="predicted"/>
<protein>
    <submittedName>
        <fullName evidence="1">Uncharacterized protein</fullName>
    </submittedName>
</protein>
<gene>
    <name evidence="1" type="ORF">GCM10018772_61860</name>
</gene>
<accession>A0A919AXI1</accession>
<keyword evidence="2" id="KW-1185">Reference proteome</keyword>